<dbReference type="EMBL" id="FTNK01000001">
    <property type="protein sequence ID" value="SIQ35033.1"/>
    <property type="molecule type" value="Genomic_DNA"/>
</dbReference>
<protein>
    <submittedName>
        <fullName evidence="1">Stage III sporulation protein AB</fullName>
    </submittedName>
</protein>
<comment type="caution">
    <text evidence="1">The sequence shown here is derived from an EMBL/GenBank/DDBJ whole genome shotgun (WGS) entry which is preliminary data.</text>
</comment>
<dbReference type="InterPro" id="IPR014198">
    <property type="entry name" value="Spore_III_AB"/>
</dbReference>
<dbReference type="PIRSF" id="PIRSF021435">
    <property type="entry name" value="SpoIIIAB"/>
    <property type="match status" value="1"/>
</dbReference>
<reference evidence="1 2" key="1">
    <citation type="submission" date="2017-01" db="EMBL/GenBank/DDBJ databases">
        <authorList>
            <person name="Varghese N."/>
            <person name="Submissions S."/>
        </authorList>
    </citation>
    <scope>NUCLEOTIDE SEQUENCE [LARGE SCALE GENOMIC DNA]</scope>
    <source>
        <strain evidence="1 2">ATCC 23464</strain>
    </source>
</reference>
<sequence>MPMVKLLGMLIIVLAGTLAGFNKARQFERRPQQIRELILVMQRLETEISYGFTPLPEALNKMGSQIREPLKSFFISAANDMNSSKGLTAQESIQQALSAHWKRTSMKDAEREVLHQLSFTLGTSDRQDQIKHIALAAQQLKHEEVAAREELDKYGRLSKNLGLLVGILVVILIF</sequence>
<evidence type="ECO:0000313" key="2">
    <source>
        <dbReference type="Proteomes" id="UP000186666"/>
    </source>
</evidence>
<dbReference type="NCBIfam" id="TIGR02833">
    <property type="entry name" value="spore_III_AB"/>
    <property type="match status" value="1"/>
</dbReference>
<proteinExistence type="predicted"/>
<accession>A0ABY1JKL3</accession>
<evidence type="ECO:0000313" key="1">
    <source>
        <dbReference type="EMBL" id="SIQ35033.1"/>
    </source>
</evidence>
<dbReference type="Proteomes" id="UP000186666">
    <property type="component" value="Unassembled WGS sequence"/>
</dbReference>
<dbReference type="Pfam" id="PF09548">
    <property type="entry name" value="Spore_III_AB"/>
    <property type="match status" value="1"/>
</dbReference>
<organism evidence="1 2">
    <name type="scientific">Paenibacillus macquariensis</name>
    <dbReference type="NCBI Taxonomy" id="948756"/>
    <lineage>
        <taxon>Bacteria</taxon>
        <taxon>Bacillati</taxon>
        <taxon>Bacillota</taxon>
        <taxon>Bacilli</taxon>
        <taxon>Bacillales</taxon>
        <taxon>Paenibacillaceae</taxon>
        <taxon>Paenibacillus</taxon>
    </lineage>
</organism>
<keyword evidence="2" id="KW-1185">Reference proteome</keyword>
<name>A0ABY1JKL3_9BACL</name>
<gene>
    <name evidence="1" type="ORF">SAMN05421578_101344</name>
</gene>